<dbReference type="Proteomes" id="UP001150641">
    <property type="component" value="Unassembled WGS sequence"/>
</dbReference>
<accession>A0A9X3AMR7</accession>
<dbReference type="GO" id="GO:0003677">
    <property type="term" value="F:DNA binding"/>
    <property type="evidence" value="ECO:0007669"/>
    <property type="project" value="UniProtKB-UniRule"/>
</dbReference>
<dbReference type="SUPFAM" id="SSF46894">
    <property type="entry name" value="C-terminal effector domain of the bipartite response regulators"/>
    <property type="match status" value="1"/>
</dbReference>
<evidence type="ECO:0000313" key="6">
    <source>
        <dbReference type="EMBL" id="MCT4701677.1"/>
    </source>
</evidence>
<dbReference type="RefSeq" id="WP_271122506.1">
    <property type="nucleotide sequence ID" value="NZ_JALHAN010000062.1"/>
</dbReference>
<dbReference type="Pfam" id="PF00486">
    <property type="entry name" value="Trans_reg_C"/>
    <property type="match status" value="1"/>
</dbReference>
<dbReference type="SMART" id="SM00862">
    <property type="entry name" value="Trans_reg_C"/>
    <property type="match status" value="1"/>
</dbReference>
<name>A0A9X3AMR7_9ENTR</name>
<dbReference type="InterPro" id="IPR016032">
    <property type="entry name" value="Sig_transdc_resp-reg_C-effctor"/>
</dbReference>
<evidence type="ECO:0000256" key="2">
    <source>
        <dbReference type="PROSITE-ProRule" id="PRU01091"/>
    </source>
</evidence>
<feature type="DNA-binding region" description="OmpR/PhoB-type" evidence="2">
    <location>
        <begin position="4"/>
        <end position="107"/>
    </location>
</feature>
<evidence type="ECO:0000259" key="5">
    <source>
        <dbReference type="PROSITE" id="PS51755"/>
    </source>
</evidence>
<keyword evidence="4" id="KW-0472">Membrane</keyword>
<proteinExistence type="predicted"/>
<feature type="transmembrane region" description="Helical" evidence="4">
    <location>
        <begin position="145"/>
        <end position="164"/>
    </location>
</feature>
<evidence type="ECO:0000256" key="1">
    <source>
        <dbReference type="ARBA" id="ARBA00023125"/>
    </source>
</evidence>
<keyword evidence="1 2" id="KW-0238">DNA-binding</keyword>
<keyword evidence="4" id="KW-0812">Transmembrane</keyword>
<evidence type="ECO:0000256" key="3">
    <source>
        <dbReference type="SAM" id="MobiDB-lite"/>
    </source>
</evidence>
<comment type="caution">
    <text evidence="6">The sequence shown here is derived from an EMBL/GenBank/DDBJ whole genome shotgun (WGS) entry which is preliminary data.</text>
</comment>
<evidence type="ECO:0000313" key="7">
    <source>
        <dbReference type="Proteomes" id="UP001150641"/>
    </source>
</evidence>
<feature type="compositionally biased region" description="Polar residues" evidence="3">
    <location>
        <begin position="119"/>
        <end position="135"/>
    </location>
</feature>
<dbReference type="PROSITE" id="PS51755">
    <property type="entry name" value="OMPR_PHOB"/>
    <property type="match status" value="1"/>
</dbReference>
<protein>
    <submittedName>
        <fullName evidence="6">Winged helix-turn-helix domain-containing protein</fullName>
    </submittedName>
</protein>
<dbReference type="InterPro" id="IPR036388">
    <property type="entry name" value="WH-like_DNA-bd_sf"/>
</dbReference>
<evidence type="ECO:0000256" key="4">
    <source>
        <dbReference type="SAM" id="Phobius"/>
    </source>
</evidence>
<keyword evidence="7" id="KW-1185">Reference proteome</keyword>
<feature type="region of interest" description="Disordered" evidence="3">
    <location>
        <begin position="116"/>
        <end position="135"/>
    </location>
</feature>
<reference evidence="6" key="1">
    <citation type="submission" date="2022-03" db="EMBL/GenBank/DDBJ databases">
        <title>Proposal of a novel genus Dryocolo and two novel species.</title>
        <authorList>
            <person name="Maddock D.W."/>
            <person name="Brady C.L."/>
            <person name="Denman S."/>
            <person name="Arnold D."/>
        </authorList>
    </citation>
    <scope>NUCLEOTIDE SEQUENCE</scope>
    <source>
        <strain evidence="6">H6W4</strain>
    </source>
</reference>
<sequence>MTNKEWFLINDQVCFYPDEQIVCSLQGNKKIPLTRIVNKMLYYFCKNCRQIIKYDEMMLFIWGEKHRQIRYGSLYQALLVLRKSLEELNISSALIKTVRKKGLIFDCVVVEQKSDPKSTDNVSASETSAQSSEPLTNKPIARRPLFYLGLILLTALFSALFYYYSTKSVFDNYTAGERLSGGCMVHYNSDAHDDNHHKKFMTSHSELCKPGAMLYITTYITTNAVSVVQCDNAWLREKHIGNCLVHYFPEGK</sequence>
<dbReference type="EMBL" id="JALHAP010000075">
    <property type="protein sequence ID" value="MCT4701677.1"/>
    <property type="molecule type" value="Genomic_DNA"/>
</dbReference>
<dbReference type="GO" id="GO:0006355">
    <property type="term" value="P:regulation of DNA-templated transcription"/>
    <property type="evidence" value="ECO:0007669"/>
    <property type="project" value="InterPro"/>
</dbReference>
<feature type="domain" description="OmpR/PhoB-type" evidence="5">
    <location>
        <begin position="4"/>
        <end position="107"/>
    </location>
</feature>
<dbReference type="InterPro" id="IPR001867">
    <property type="entry name" value="OmpR/PhoB-type_DNA-bd"/>
</dbReference>
<gene>
    <name evidence="6" type="ORF">MUA00_07650</name>
</gene>
<dbReference type="Gene3D" id="1.10.10.10">
    <property type="entry name" value="Winged helix-like DNA-binding domain superfamily/Winged helix DNA-binding domain"/>
    <property type="match status" value="1"/>
</dbReference>
<keyword evidence="4" id="KW-1133">Transmembrane helix</keyword>
<dbReference type="AlphaFoldDB" id="A0A9X3AMR7"/>
<dbReference type="GO" id="GO:0000160">
    <property type="term" value="P:phosphorelay signal transduction system"/>
    <property type="evidence" value="ECO:0007669"/>
    <property type="project" value="InterPro"/>
</dbReference>
<organism evidence="6 7">
    <name type="scientific">Dryocola boscaweniae</name>
    <dbReference type="NCBI Taxonomy" id="2925397"/>
    <lineage>
        <taxon>Bacteria</taxon>
        <taxon>Pseudomonadati</taxon>
        <taxon>Pseudomonadota</taxon>
        <taxon>Gammaproteobacteria</taxon>
        <taxon>Enterobacterales</taxon>
        <taxon>Enterobacteriaceae</taxon>
        <taxon>Dryocola</taxon>
    </lineage>
</organism>